<dbReference type="InterPro" id="IPR000182">
    <property type="entry name" value="GNAT_dom"/>
</dbReference>
<dbReference type="SUPFAM" id="SSF55729">
    <property type="entry name" value="Acyl-CoA N-acyltransferases (Nat)"/>
    <property type="match status" value="1"/>
</dbReference>
<organism evidence="2 3">
    <name type="scientific">Butyrivibrio hungatei</name>
    <dbReference type="NCBI Taxonomy" id="185008"/>
    <lineage>
        <taxon>Bacteria</taxon>
        <taxon>Bacillati</taxon>
        <taxon>Bacillota</taxon>
        <taxon>Clostridia</taxon>
        <taxon>Lachnospirales</taxon>
        <taxon>Lachnospiraceae</taxon>
        <taxon>Butyrivibrio</taxon>
    </lineage>
</organism>
<dbReference type="RefSeq" id="WP_074461623.1">
    <property type="nucleotide sequence ID" value="NZ_FMUR01000005.1"/>
</dbReference>
<evidence type="ECO:0000313" key="2">
    <source>
        <dbReference type="EMBL" id="SCX95306.1"/>
    </source>
</evidence>
<protein>
    <submittedName>
        <fullName evidence="2">FR47-like protein</fullName>
    </submittedName>
</protein>
<evidence type="ECO:0000313" key="3">
    <source>
        <dbReference type="Proteomes" id="UP000183047"/>
    </source>
</evidence>
<dbReference type="Proteomes" id="UP000183047">
    <property type="component" value="Unassembled WGS sequence"/>
</dbReference>
<dbReference type="InterPro" id="IPR013653">
    <property type="entry name" value="GCN5-like_dom"/>
</dbReference>
<evidence type="ECO:0000259" key="1">
    <source>
        <dbReference type="PROSITE" id="PS51186"/>
    </source>
</evidence>
<gene>
    <name evidence="2" type="ORF">SAMN02910451_00887</name>
</gene>
<dbReference type="CDD" id="cd04301">
    <property type="entry name" value="NAT_SF"/>
    <property type="match status" value="1"/>
</dbReference>
<dbReference type="PANTHER" id="PTHR20958">
    <property type="entry name" value="GLYCINE N-ACYLTRANSFERASE-LIKE PROTEIN"/>
    <property type="match status" value="1"/>
</dbReference>
<keyword evidence="3" id="KW-1185">Reference proteome</keyword>
<dbReference type="AlphaFoldDB" id="A0A1G5BZ07"/>
<dbReference type="OrthoDB" id="3185958at2"/>
<dbReference type="InterPro" id="IPR016181">
    <property type="entry name" value="Acyl_CoA_acyltransferase"/>
</dbReference>
<proteinExistence type="predicted"/>
<accession>A0A1G5BZ07</accession>
<dbReference type="PANTHER" id="PTHR20958:SF6">
    <property type="entry name" value="GLYCINE N-ACYLTRANSFERASE-LIKE PROTEIN"/>
    <property type="match status" value="1"/>
</dbReference>
<feature type="domain" description="N-acetyltransferase" evidence="1">
    <location>
        <begin position="148"/>
        <end position="270"/>
    </location>
</feature>
<dbReference type="EMBL" id="FMUR01000005">
    <property type="protein sequence ID" value="SCX95306.1"/>
    <property type="molecule type" value="Genomic_DNA"/>
</dbReference>
<sequence length="270" mass="30605">MDLTVIENLSIDRIIKRGTAEIIEKDVDAILLKDTVSKGVMLACDDAEKGMEILTRNIKETHPLLMISNPEIGRRAVDKFGYKESMECYQLAYLSKELPKIYSKEPIIAYSKELPQINSIELTKTYQKAASETVDLNGATGNQNMQPYGILEYRVATMENFPLISREYGLVSEDELKELIERGNIIMGYKNGKAVGFVGEHLEGSIGLLQVFEEYRRKGYGMALEAEMIRRTIKKGYIPFGQVVVDNTASLELQRKLGLTRSEGTIFWMW</sequence>
<dbReference type="PROSITE" id="PS51186">
    <property type="entry name" value="GNAT"/>
    <property type="match status" value="1"/>
</dbReference>
<dbReference type="Gene3D" id="3.40.630.30">
    <property type="match status" value="1"/>
</dbReference>
<dbReference type="Pfam" id="PF08445">
    <property type="entry name" value="FR47"/>
    <property type="match status" value="1"/>
</dbReference>
<name>A0A1G5BZ07_9FIRM</name>
<reference evidence="3" key="1">
    <citation type="submission" date="2016-10" db="EMBL/GenBank/DDBJ databases">
        <authorList>
            <person name="Varghese N."/>
            <person name="Submissions S."/>
        </authorList>
    </citation>
    <scope>NUCLEOTIDE SEQUENCE [LARGE SCALE GENOMIC DNA]</scope>
    <source>
        <strain evidence="3">XBD2006</strain>
    </source>
</reference>
<dbReference type="InterPro" id="IPR053225">
    <property type="entry name" value="Acyl-CoA_N-acyltransferase"/>
</dbReference>
<dbReference type="GO" id="GO:0016747">
    <property type="term" value="F:acyltransferase activity, transferring groups other than amino-acyl groups"/>
    <property type="evidence" value="ECO:0007669"/>
    <property type="project" value="InterPro"/>
</dbReference>